<evidence type="ECO:0000256" key="3">
    <source>
        <dbReference type="SAM" id="MobiDB-lite"/>
    </source>
</evidence>
<gene>
    <name evidence="4" type="ORF">GCM10023226_33300</name>
</gene>
<keyword evidence="2" id="KW-0175">Coiled coil</keyword>
<sequence>MPEHAPEQEPEQEPEPVAGPTAGPPDPASGRARLRHALLAPTQRQVVVALLLALLGFAVVTQVRDNQVDDSYAGLRQQDLIDVLSGLSGARQRAEAERTRLERLRDDLQSDTSRRQAALQQAETEADALAILGGLVPVTGSGVRIVISEETGRVRLGSLLDVVQELRTVGAEAIAVNGEVRVVAQTSFEEVEGGFLIDGEVLEPPYVIDVIGEPALLSEAISFIDGPARAIRRDGGEVTVEELSSLDIEAVREPVTPEFAEEVPGE</sequence>
<dbReference type="PANTHER" id="PTHR37313:SF2">
    <property type="entry name" value="UPF0749 PROTEIN YLXX"/>
    <property type="match status" value="1"/>
</dbReference>
<comment type="caution">
    <text evidence="4">The sequence shown here is derived from an EMBL/GenBank/DDBJ whole genome shotgun (WGS) entry which is preliminary data.</text>
</comment>
<evidence type="ECO:0000256" key="2">
    <source>
        <dbReference type="SAM" id="Coils"/>
    </source>
</evidence>
<dbReference type="Pfam" id="PF05949">
    <property type="entry name" value="DUF881"/>
    <property type="match status" value="1"/>
</dbReference>
<evidence type="ECO:0000256" key="1">
    <source>
        <dbReference type="ARBA" id="ARBA00009108"/>
    </source>
</evidence>
<keyword evidence="5" id="KW-1185">Reference proteome</keyword>
<dbReference type="InterPro" id="IPR010273">
    <property type="entry name" value="DUF881"/>
</dbReference>
<comment type="similarity">
    <text evidence="1">Belongs to the UPF0749 family.</text>
</comment>
<protein>
    <recommendedName>
        <fullName evidence="6">DUF881 domain-containing protein</fullName>
    </recommendedName>
</protein>
<accession>A0ABP8WP05</accession>
<feature type="region of interest" description="Disordered" evidence="3">
    <location>
        <begin position="1"/>
        <end position="31"/>
    </location>
</feature>
<evidence type="ECO:0008006" key="6">
    <source>
        <dbReference type="Google" id="ProtNLM"/>
    </source>
</evidence>
<proteinExistence type="inferred from homology"/>
<evidence type="ECO:0000313" key="5">
    <source>
        <dbReference type="Proteomes" id="UP001500621"/>
    </source>
</evidence>
<dbReference type="PANTHER" id="PTHR37313">
    <property type="entry name" value="UPF0749 PROTEIN RV1825"/>
    <property type="match status" value="1"/>
</dbReference>
<evidence type="ECO:0000313" key="4">
    <source>
        <dbReference type="EMBL" id="GAA4692687.1"/>
    </source>
</evidence>
<reference evidence="5" key="1">
    <citation type="journal article" date="2019" name="Int. J. Syst. Evol. Microbiol.">
        <title>The Global Catalogue of Microorganisms (GCM) 10K type strain sequencing project: providing services to taxonomists for standard genome sequencing and annotation.</title>
        <authorList>
            <consortium name="The Broad Institute Genomics Platform"/>
            <consortium name="The Broad Institute Genome Sequencing Center for Infectious Disease"/>
            <person name="Wu L."/>
            <person name="Ma J."/>
        </authorList>
    </citation>
    <scope>NUCLEOTIDE SEQUENCE [LARGE SCALE GENOMIC DNA]</scope>
    <source>
        <strain evidence="5">JCM 18127</strain>
    </source>
</reference>
<name>A0ABP8WP05_9ACTN</name>
<feature type="coiled-coil region" evidence="2">
    <location>
        <begin position="84"/>
        <end position="121"/>
    </location>
</feature>
<dbReference type="RefSeq" id="WP_345267908.1">
    <property type="nucleotide sequence ID" value="NZ_BAABIM010000003.1"/>
</dbReference>
<organism evidence="4 5">
    <name type="scientific">Nocardioides nanhaiensis</name>
    <dbReference type="NCBI Taxonomy" id="1476871"/>
    <lineage>
        <taxon>Bacteria</taxon>
        <taxon>Bacillati</taxon>
        <taxon>Actinomycetota</taxon>
        <taxon>Actinomycetes</taxon>
        <taxon>Propionibacteriales</taxon>
        <taxon>Nocardioidaceae</taxon>
        <taxon>Nocardioides</taxon>
    </lineage>
</organism>
<dbReference type="Gene3D" id="3.30.70.1880">
    <property type="entry name" value="Protein of unknown function DUF881"/>
    <property type="match status" value="1"/>
</dbReference>
<dbReference type="Proteomes" id="UP001500621">
    <property type="component" value="Unassembled WGS sequence"/>
</dbReference>
<dbReference type="EMBL" id="BAABIM010000003">
    <property type="protein sequence ID" value="GAA4692687.1"/>
    <property type="molecule type" value="Genomic_DNA"/>
</dbReference>